<dbReference type="GO" id="GO:0004519">
    <property type="term" value="F:endonuclease activity"/>
    <property type="evidence" value="ECO:0007669"/>
    <property type="project" value="UniProtKB-KW"/>
</dbReference>
<dbReference type="Gene3D" id="3.30.420.10">
    <property type="entry name" value="Ribonuclease H-like superfamily/Ribonuclease H"/>
    <property type="match status" value="1"/>
</dbReference>
<keyword evidence="10" id="KW-0229">DNA integration</keyword>
<dbReference type="PROSITE" id="PS50878">
    <property type="entry name" value="RT_POL"/>
    <property type="match status" value="1"/>
</dbReference>
<dbReference type="InterPro" id="IPR041577">
    <property type="entry name" value="RT_RNaseH_2"/>
</dbReference>
<dbReference type="Pfam" id="PF17919">
    <property type="entry name" value="RT_RNaseH_2"/>
    <property type="match status" value="1"/>
</dbReference>
<evidence type="ECO:0000256" key="10">
    <source>
        <dbReference type="ARBA" id="ARBA00022908"/>
    </source>
</evidence>
<dbReference type="Gene3D" id="3.30.70.270">
    <property type="match status" value="2"/>
</dbReference>
<keyword evidence="11" id="KW-0695">RNA-directed DNA polymerase</keyword>
<keyword evidence="1" id="KW-0645">Protease</keyword>
<dbReference type="CDD" id="cd09274">
    <property type="entry name" value="RNase_HI_RT_Ty3"/>
    <property type="match status" value="1"/>
</dbReference>
<dbReference type="GO" id="GO:0004190">
    <property type="term" value="F:aspartic-type endopeptidase activity"/>
    <property type="evidence" value="ECO:0007669"/>
    <property type="project" value="UniProtKB-KW"/>
</dbReference>
<dbReference type="InterPro" id="IPR021109">
    <property type="entry name" value="Peptidase_aspartic_dom_sf"/>
</dbReference>
<keyword evidence="19" id="KW-1185">Reference proteome</keyword>
<reference evidence="18" key="1">
    <citation type="journal article" date="2012" name="Nat. Biotechnol.">
        <title>Draft genome sequence of pigeonpea (Cajanus cajan), an orphan legume crop of resource-poor farmers.</title>
        <authorList>
            <person name="Varshney R.K."/>
            <person name="Chen W."/>
            <person name="Li Y."/>
            <person name="Bharti A.K."/>
            <person name="Saxena R.K."/>
            <person name="Schlueter J.A."/>
            <person name="Donoghue M.T."/>
            <person name="Azam S."/>
            <person name="Fan G."/>
            <person name="Whaley A.M."/>
            <person name="Farmer A.D."/>
            <person name="Sheridan J."/>
            <person name="Iwata A."/>
            <person name="Tuteja R."/>
            <person name="Penmetsa R.V."/>
            <person name="Wu W."/>
            <person name="Upadhyaya H.D."/>
            <person name="Yang S.P."/>
            <person name="Shah T."/>
            <person name="Saxena K.B."/>
            <person name="Michael T."/>
            <person name="McCombie W.R."/>
            <person name="Yang B."/>
            <person name="Zhang G."/>
            <person name="Yang H."/>
            <person name="Wang J."/>
            <person name="Spillane C."/>
            <person name="Cook D.R."/>
            <person name="May G.D."/>
            <person name="Xu X."/>
            <person name="Jackson S.A."/>
        </authorList>
    </citation>
    <scope>NUCLEOTIDE SEQUENCE [LARGE SCALE GENOMIC DNA]</scope>
</reference>
<keyword evidence="15" id="KW-0511">Multifunctional enzyme</keyword>
<name>A0A151R7E6_CAJCA</name>
<dbReference type="AlphaFoldDB" id="A0A151R7E6"/>
<dbReference type="InterPro" id="IPR056924">
    <property type="entry name" value="SH3_Tf2-1"/>
</dbReference>
<evidence type="ECO:0000256" key="7">
    <source>
        <dbReference type="ARBA" id="ARBA00022759"/>
    </source>
</evidence>
<evidence type="ECO:0000256" key="13">
    <source>
        <dbReference type="ARBA" id="ARBA00023125"/>
    </source>
</evidence>
<sequence>LELPLFQGDEVLGWVGKMERYFRLKGVLEDEKVEVAMVALQGRALAWFQWWESRNQNPSWMDFKGSLLRRFQPVVAQNPFEMLLGLKQEGSVAESFHHDIRFSKYGGMTSKHSFKFRGKIGDNSILVLIDCGASHNFIAESVVKKLGLKVEKTEPYWVKVGDGHSVRAQGMCAGVELEVQGVSVRQNFYLFALEGVDVILGMQWLRGLGEIKANFDKLTVKIRVGGEVYQIKGDSSLRPGEKMRAIPESIKQILEEFKEVFREPQGLPPSRGQDHAINLKEGAEIPNLRPYRYPYYQKNEIEKLVQDMLRTGIIRPSISPYASSIILVKKKDGSWWFCVDYRALNKVTILDKFPIPVIDELLDELSRATVFSKLDLKSGYHQIRMREEDIHKAAFRTHEGHYECLVMPFGLTNAPSTLQGLMNEVLRPFLRKFVLVFFDDILVDSRDEEEHQHHLRQVLARLRENSLVANGKKCEFARSHMEYLGHVISVEGVAADLSKVEAMLKWPQPTNLKGLRGFLGLTGYYRRRFVQGYGEMSRPLTELLKKDAFEWNGEATKAFEALKQAMAALPILAVPNFSKQFVVESDASSRGIRAVLLQEGRPLAFMSKALSEKAQQKSVYERELMAIVLAVQKWRHYLMGRKFVIKTDQRSLKFLTEQKLLGEEHHKWTTKLLGFDFEIHYKPGYENKAADGLSRQMMYAAISRVEMEEWQKWEEEFLEDAEMQTLIQKLITNPDQLKEYDLREGKLFFRGKLVLPRNSSRIPLIIQEFHETAMGGHAGVFRTFKRVSAVFFWKGMKKDITKFVTECHICQTNKYQTLAPGGLLQPLPIPTQIWTDLSMDFIGGLPRAAGKDTVLVIVDRLSKYAHFLPLSHPFSAQEVAQMFVQEVVRLHGFPESIVTDRDKLFLSQFWSELFKSAGTKLKYTSAYHPQSDGQTEVVNRCLEDYLRCFVGDKPKQWPRWLAWAEFCFNTHYNQSTGMTPFKAVYGRDPPAIFKAQAIPSKVEAVNVMAEERDGVLEELKANIGKAQHRMKQQADRKRRGVNFEVGDWVYLKGQPYRLKSLAKRRNEKLGPRYYGPFQVLAKVGIVAYKLQLPESSRIHPIFHVNKLKKAIPLEKQVQSLPKEISVEWELQPQPVELLSYRYSRTGELEVLIHWHNLPDCENSGETATKMQTAFPQYHLEDKVIARGGSIDRGPVVKPVYVRREKGGR</sequence>
<evidence type="ECO:0000256" key="9">
    <source>
        <dbReference type="ARBA" id="ARBA00022842"/>
    </source>
</evidence>
<protein>
    <submittedName>
        <fullName evidence="18">Retrotransposable element Tf2</fullName>
    </submittedName>
</protein>
<dbReference type="InterPro" id="IPR005162">
    <property type="entry name" value="Retrotrans_gag_dom"/>
</dbReference>
<keyword evidence="8" id="KW-0378">Hydrolase</keyword>
<dbReference type="Pfam" id="PF03732">
    <property type="entry name" value="Retrotrans_gag"/>
    <property type="match status" value="1"/>
</dbReference>
<dbReference type="Pfam" id="PF00078">
    <property type="entry name" value="RVT_1"/>
    <property type="match status" value="1"/>
</dbReference>
<evidence type="ECO:0000256" key="5">
    <source>
        <dbReference type="ARBA" id="ARBA00022723"/>
    </source>
</evidence>
<dbReference type="GO" id="GO:0003964">
    <property type="term" value="F:RNA-directed DNA polymerase activity"/>
    <property type="evidence" value="ECO:0007669"/>
    <property type="project" value="UniProtKB-KW"/>
</dbReference>
<dbReference type="CDD" id="cd01647">
    <property type="entry name" value="RT_LTR"/>
    <property type="match status" value="1"/>
</dbReference>
<dbReference type="EMBL" id="KQ484002">
    <property type="protein sequence ID" value="KYP38429.1"/>
    <property type="molecule type" value="Genomic_DNA"/>
</dbReference>
<evidence type="ECO:0000256" key="4">
    <source>
        <dbReference type="ARBA" id="ARBA00022722"/>
    </source>
</evidence>
<dbReference type="Pfam" id="PF17921">
    <property type="entry name" value="Integrase_H2C2"/>
    <property type="match status" value="1"/>
</dbReference>
<dbReference type="Pfam" id="PF24626">
    <property type="entry name" value="SH3_Tf2-1"/>
    <property type="match status" value="1"/>
</dbReference>
<keyword evidence="7" id="KW-0255">Endonuclease</keyword>
<evidence type="ECO:0000256" key="6">
    <source>
        <dbReference type="ARBA" id="ARBA00022750"/>
    </source>
</evidence>
<evidence type="ECO:0000256" key="1">
    <source>
        <dbReference type="ARBA" id="ARBA00022670"/>
    </source>
</evidence>
<dbReference type="PROSITE" id="PS50994">
    <property type="entry name" value="INTEGRASE"/>
    <property type="match status" value="1"/>
</dbReference>
<dbReference type="PANTHER" id="PTHR37984">
    <property type="entry name" value="PROTEIN CBG26694"/>
    <property type="match status" value="1"/>
</dbReference>
<evidence type="ECO:0000313" key="19">
    <source>
        <dbReference type="Proteomes" id="UP000075243"/>
    </source>
</evidence>
<dbReference type="InterPro" id="IPR036397">
    <property type="entry name" value="RNaseH_sf"/>
</dbReference>
<evidence type="ECO:0000259" key="17">
    <source>
        <dbReference type="PROSITE" id="PS50994"/>
    </source>
</evidence>
<dbReference type="InterPro" id="IPR043128">
    <property type="entry name" value="Rev_trsase/Diguanyl_cyclase"/>
</dbReference>
<evidence type="ECO:0000256" key="14">
    <source>
        <dbReference type="ARBA" id="ARBA00023172"/>
    </source>
</evidence>
<dbReference type="GO" id="GO:0015074">
    <property type="term" value="P:DNA integration"/>
    <property type="evidence" value="ECO:0007669"/>
    <property type="project" value="UniProtKB-KW"/>
</dbReference>
<keyword evidence="13" id="KW-0238">DNA-binding</keyword>
<dbReference type="InterPro" id="IPR041588">
    <property type="entry name" value="Integrase_H2C2"/>
</dbReference>
<dbReference type="PANTHER" id="PTHR37984:SF5">
    <property type="entry name" value="PROTEIN NYNRIN-LIKE"/>
    <property type="match status" value="1"/>
</dbReference>
<dbReference type="GO" id="GO:0046872">
    <property type="term" value="F:metal ion binding"/>
    <property type="evidence" value="ECO:0007669"/>
    <property type="project" value="UniProtKB-KW"/>
</dbReference>
<dbReference type="Gene3D" id="2.40.70.10">
    <property type="entry name" value="Acid Proteases"/>
    <property type="match status" value="1"/>
</dbReference>
<feature type="domain" description="Reverse transcriptase" evidence="16">
    <location>
        <begin position="309"/>
        <end position="488"/>
    </location>
</feature>
<dbReference type="GO" id="GO:0006508">
    <property type="term" value="P:proteolysis"/>
    <property type="evidence" value="ECO:0007669"/>
    <property type="project" value="UniProtKB-KW"/>
</dbReference>
<dbReference type="GO" id="GO:0003887">
    <property type="term" value="F:DNA-directed DNA polymerase activity"/>
    <property type="evidence" value="ECO:0007669"/>
    <property type="project" value="UniProtKB-KW"/>
</dbReference>
<dbReference type="InterPro" id="IPR001584">
    <property type="entry name" value="Integrase_cat-core"/>
</dbReference>
<evidence type="ECO:0000313" key="18">
    <source>
        <dbReference type="EMBL" id="KYP38429.1"/>
    </source>
</evidence>
<keyword evidence="9" id="KW-0460">Magnesium</keyword>
<dbReference type="Gramene" id="C.cajan_42399.t">
    <property type="protein sequence ID" value="C.cajan_42399.t"/>
    <property type="gene ID" value="C.cajan_42399"/>
</dbReference>
<evidence type="ECO:0000256" key="8">
    <source>
        <dbReference type="ARBA" id="ARBA00022801"/>
    </source>
</evidence>
<evidence type="ECO:0000256" key="12">
    <source>
        <dbReference type="ARBA" id="ARBA00022932"/>
    </source>
</evidence>
<keyword evidence="12" id="KW-0239">DNA-directed DNA polymerase</keyword>
<gene>
    <name evidence="18" type="ORF">KK1_040325</name>
</gene>
<dbReference type="FunFam" id="3.10.10.10:FF:000007">
    <property type="entry name" value="Retrovirus-related Pol polyprotein from transposon 17.6-like Protein"/>
    <property type="match status" value="1"/>
</dbReference>
<dbReference type="CDD" id="cd00303">
    <property type="entry name" value="retropepsin_like"/>
    <property type="match status" value="1"/>
</dbReference>
<dbReference type="GO" id="GO:0003677">
    <property type="term" value="F:DNA binding"/>
    <property type="evidence" value="ECO:0007669"/>
    <property type="project" value="UniProtKB-KW"/>
</dbReference>
<keyword evidence="4" id="KW-0540">Nuclease</keyword>
<keyword evidence="5" id="KW-0479">Metal-binding</keyword>
<keyword evidence="3" id="KW-0548">Nucleotidyltransferase</keyword>
<dbReference type="InterPro" id="IPR050951">
    <property type="entry name" value="Retrovirus_Pol_polyprotein"/>
</dbReference>
<dbReference type="InterPro" id="IPR043502">
    <property type="entry name" value="DNA/RNA_pol_sf"/>
</dbReference>
<dbReference type="Pfam" id="PF08284">
    <property type="entry name" value="RVP_2"/>
    <property type="match status" value="1"/>
</dbReference>
<dbReference type="GO" id="GO:0006310">
    <property type="term" value="P:DNA recombination"/>
    <property type="evidence" value="ECO:0007669"/>
    <property type="project" value="UniProtKB-KW"/>
</dbReference>
<dbReference type="SUPFAM" id="SSF56672">
    <property type="entry name" value="DNA/RNA polymerases"/>
    <property type="match status" value="1"/>
</dbReference>
<evidence type="ECO:0000256" key="11">
    <source>
        <dbReference type="ARBA" id="ARBA00022918"/>
    </source>
</evidence>
<dbReference type="Gene3D" id="1.10.340.70">
    <property type="match status" value="1"/>
</dbReference>
<dbReference type="OMA" id="CENSGET"/>
<keyword evidence="2" id="KW-0808">Transferase</keyword>
<accession>A0A151R7E6</accession>
<dbReference type="Proteomes" id="UP000075243">
    <property type="component" value="Unassembled WGS sequence"/>
</dbReference>
<dbReference type="Gene3D" id="3.10.10.10">
    <property type="entry name" value="HIV Type 1 Reverse Transcriptase, subunit A, domain 1"/>
    <property type="match status" value="1"/>
</dbReference>
<evidence type="ECO:0000259" key="16">
    <source>
        <dbReference type="PROSITE" id="PS50878"/>
    </source>
</evidence>
<keyword evidence="14" id="KW-0233">DNA recombination</keyword>
<feature type="non-terminal residue" evidence="18">
    <location>
        <position position="1"/>
    </location>
</feature>
<evidence type="ECO:0000256" key="15">
    <source>
        <dbReference type="ARBA" id="ARBA00023268"/>
    </source>
</evidence>
<keyword evidence="6" id="KW-0064">Aspartyl protease</keyword>
<dbReference type="SUPFAM" id="SSF50630">
    <property type="entry name" value="Acid proteases"/>
    <property type="match status" value="1"/>
</dbReference>
<proteinExistence type="predicted"/>
<dbReference type="InterPro" id="IPR000477">
    <property type="entry name" value="RT_dom"/>
</dbReference>
<dbReference type="FunFam" id="3.30.70.270:FF:000020">
    <property type="entry name" value="Transposon Tf2-6 polyprotein-like Protein"/>
    <property type="match status" value="1"/>
</dbReference>
<feature type="domain" description="Integrase catalytic" evidence="17">
    <location>
        <begin position="824"/>
        <end position="988"/>
    </location>
</feature>
<organism evidence="18 19">
    <name type="scientific">Cajanus cajan</name>
    <name type="common">Pigeon pea</name>
    <name type="synonym">Cajanus indicus</name>
    <dbReference type="NCBI Taxonomy" id="3821"/>
    <lineage>
        <taxon>Eukaryota</taxon>
        <taxon>Viridiplantae</taxon>
        <taxon>Streptophyta</taxon>
        <taxon>Embryophyta</taxon>
        <taxon>Tracheophyta</taxon>
        <taxon>Spermatophyta</taxon>
        <taxon>Magnoliopsida</taxon>
        <taxon>eudicotyledons</taxon>
        <taxon>Gunneridae</taxon>
        <taxon>Pentapetalae</taxon>
        <taxon>rosids</taxon>
        <taxon>fabids</taxon>
        <taxon>Fabales</taxon>
        <taxon>Fabaceae</taxon>
        <taxon>Papilionoideae</taxon>
        <taxon>50 kb inversion clade</taxon>
        <taxon>NPAAA clade</taxon>
        <taxon>indigoferoid/millettioid clade</taxon>
        <taxon>Phaseoleae</taxon>
        <taxon>Cajanus</taxon>
    </lineage>
</organism>
<evidence type="ECO:0000256" key="2">
    <source>
        <dbReference type="ARBA" id="ARBA00022679"/>
    </source>
</evidence>
<dbReference type="FunFam" id="1.10.340.70:FF:000001">
    <property type="entry name" value="Retrovirus-related Pol polyprotein from transposon gypsy-like Protein"/>
    <property type="match status" value="1"/>
</dbReference>
<evidence type="ECO:0000256" key="3">
    <source>
        <dbReference type="ARBA" id="ARBA00022695"/>
    </source>
</evidence>
<dbReference type="SUPFAM" id="SSF53098">
    <property type="entry name" value="Ribonuclease H-like"/>
    <property type="match status" value="1"/>
</dbReference>
<dbReference type="InterPro" id="IPR012337">
    <property type="entry name" value="RNaseH-like_sf"/>
</dbReference>